<evidence type="ECO:0000313" key="2">
    <source>
        <dbReference type="EMBL" id="AZF86099.1"/>
    </source>
</evidence>
<accession>A0AAD1EEY0</accession>
<proteinExistence type="predicted"/>
<sequence length="623" mass="69310">MSGGKYINIEEALKGNIEFMEKYSRFATAPTEMPFDNNLLDLVAKFVLESPDSHHMLFTAMPGGHQTNELVAARMTAFISSAEILIQSAGTSGITEAQLGVVKSIQRNALNIKKSRVYVPEVVEEAPAFPPLPAVIPDHISERSSVDIDDRNKRAKGWTKVNRKNKKTAAPRPVKAPSPPPSVADLPDDRSTAGEVNVGTSIFPVSQRRVLALVYEPPRRRPFVDGKRIKMGDVAKTGTDKVEWKEVSGEQFYDTSGMSTAFLMTARADKLIPSSIYTGLVGKASDDWREVKVYTEPEAIEAYSKGAVNAAKIAYYWAQTESELNRANLTYKQVFFDTWFPRLMDLPAKLDGSTPARRLYVFTKMACKSKNPRTSLNKALMGFKMSQLIVWKGGETRAAMIEKSRKSLTAYWGDKADDYIKAFEASPAGEFDIRPKYGNLAVKAKKLMIDAERKARADATALKNMSAQAIADFTQAMKEEDEEVTQLTEGLSWFSRLNVRSRRLWSIVTGKVLGKSEAEDRPGWRQVHESVYGHIGRIFSKATAGLSRSSRWLTSKRVISAQVSTTEEGESQDADAAVSITYEDRPWFAWAKYLTITPVKTAGGAVKEAGAGFIRWVSRTWYE</sequence>
<keyword evidence="3" id="KW-1185">Reference proteome</keyword>
<protein>
    <submittedName>
        <fullName evidence="2">Uncharacterized protein</fullName>
    </submittedName>
</protein>
<organism evidence="2 3">
    <name type="scientific">Sclerotium rolfsii fusarivirus 2</name>
    <dbReference type="NCBI Taxonomy" id="2490824"/>
    <lineage>
        <taxon>Viruses</taxon>
        <taxon>Riboviria</taxon>
        <taxon>Orthornavirae</taxon>
        <taxon>Pisuviricota</taxon>
        <taxon>Duplopiviricetes</taxon>
        <taxon>Durnavirales</taxon>
        <taxon>Fusariviridae</taxon>
        <taxon>Alphafusarivirus</taxon>
        <taxon>Alphafusarivirus rolfsii</taxon>
    </lineage>
</organism>
<dbReference type="EMBL" id="MH766492">
    <property type="protein sequence ID" value="AZF86099.1"/>
    <property type="molecule type" value="Genomic_RNA"/>
</dbReference>
<dbReference type="Proteomes" id="UP000830278">
    <property type="component" value="Segment"/>
</dbReference>
<dbReference type="RefSeq" id="YP_010799384.1">
    <property type="nucleotide sequence ID" value="NC_076640.1"/>
</dbReference>
<dbReference type="GeneID" id="80537760"/>
<feature type="region of interest" description="Disordered" evidence="1">
    <location>
        <begin position="145"/>
        <end position="191"/>
    </location>
</feature>
<evidence type="ECO:0000313" key="3">
    <source>
        <dbReference type="Proteomes" id="UP000830278"/>
    </source>
</evidence>
<dbReference type="KEGG" id="vg:80537760"/>
<evidence type="ECO:0000256" key="1">
    <source>
        <dbReference type="SAM" id="MobiDB-lite"/>
    </source>
</evidence>
<feature type="compositionally biased region" description="Basic residues" evidence="1">
    <location>
        <begin position="153"/>
        <end position="169"/>
    </location>
</feature>
<reference evidence="2" key="1">
    <citation type="submission" date="2018-08" db="EMBL/GenBank/DDBJ databases">
        <authorList>
            <person name="Zhong J."/>
            <person name="Zhu J.Z."/>
        </authorList>
    </citation>
    <scope>NUCLEOTIDE SEQUENCE</scope>
    <source>
        <strain evidence="2">BLH-1-11</strain>
    </source>
</reference>
<name>A0AAD1EEY0_9VIRU</name>